<dbReference type="EMBL" id="BAABDD010000003">
    <property type="protein sequence ID" value="GAA3729692.1"/>
    <property type="molecule type" value="Genomic_DNA"/>
</dbReference>
<gene>
    <name evidence="1" type="ORF">GCM10022402_07980</name>
</gene>
<comment type="caution">
    <text evidence="1">The sequence shown here is derived from an EMBL/GenBank/DDBJ whole genome shotgun (WGS) entry which is preliminary data.</text>
</comment>
<keyword evidence="2" id="KW-1185">Reference proteome</keyword>
<protein>
    <submittedName>
        <fullName evidence="1">Uncharacterized protein</fullName>
    </submittedName>
</protein>
<dbReference type="Proteomes" id="UP001500908">
    <property type="component" value="Unassembled WGS sequence"/>
</dbReference>
<proteinExistence type="predicted"/>
<evidence type="ECO:0000313" key="1">
    <source>
        <dbReference type="EMBL" id="GAA3729692.1"/>
    </source>
</evidence>
<dbReference type="Gene3D" id="3.20.20.80">
    <property type="entry name" value="Glycosidases"/>
    <property type="match status" value="1"/>
</dbReference>
<evidence type="ECO:0000313" key="2">
    <source>
        <dbReference type="Proteomes" id="UP001500908"/>
    </source>
</evidence>
<accession>A0ABP7F772</accession>
<name>A0ABP7F772_9ACTN</name>
<sequence length="58" mass="6729">MARWFQYAVFCPLLRLPGFREPRIKLGASQTGGPNEVWSYGQRAYESLTAALRLRERL</sequence>
<organism evidence="1 2">
    <name type="scientific">Salinactinospora qingdaonensis</name>
    <dbReference type="NCBI Taxonomy" id="702744"/>
    <lineage>
        <taxon>Bacteria</taxon>
        <taxon>Bacillati</taxon>
        <taxon>Actinomycetota</taxon>
        <taxon>Actinomycetes</taxon>
        <taxon>Streptosporangiales</taxon>
        <taxon>Nocardiopsidaceae</taxon>
        <taxon>Salinactinospora</taxon>
    </lineage>
</organism>
<reference evidence="2" key="1">
    <citation type="journal article" date="2019" name="Int. J. Syst. Evol. Microbiol.">
        <title>The Global Catalogue of Microorganisms (GCM) 10K type strain sequencing project: providing services to taxonomists for standard genome sequencing and annotation.</title>
        <authorList>
            <consortium name="The Broad Institute Genomics Platform"/>
            <consortium name="The Broad Institute Genome Sequencing Center for Infectious Disease"/>
            <person name="Wu L."/>
            <person name="Ma J."/>
        </authorList>
    </citation>
    <scope>NUCLEOTIDE SEQUENCE [LARGE SCALE GENOMIC DNA]</scope>
    <source>
        <strain evidence="2">JCM 17137</strain>
    </source>
</reference>